<protein>
    <submittedName>
        <fullName evidence="1">Uncharacterized protein</fullName>
    </submittedName>
</protein>
<dbReference type="AlphaFoldDB" id="A0A6F8ZGW9"/>
<evidence type="ECO:0000313" key="2">
    <source>
        <dbReference type="Proteomes" id="UP000503399"/>
    </source>
</evidence>
<dbReference type="KEGG" id="hfv:R50_1734"/>
<reference evidence="1 2" key="1">
    <citation type="submission" date="2020-02" db="EMBL/GenBank/DDBJ databases">
        <authorList>
            <person name="Hogendoorn C."/>
        </authorList>
    </citation>
    <scope>NUCLEOTIDE SEQUENCE [LARGE SCALE GENOMIC DNA]</scope>
    <source>
        <strain evidence="1">R501</strain>
    </source>
</reference>
<evidence type="ECO:0000313" key="1">
    <source>
        <dbReference type="EMBL" id="CAB1129235.1"/>
    </source>
</evidence>
<dbReference type="Proteomes" id="UP000503399">
    <property type="component" value="Chromosome"/>
</dbReference>
<name>A0A6F8ZGW9_9FIRM</name>
<organism evidence="1 2">
    <name type="scientific">Candidatus Hydrogenisulfobacillus filiaventi</name>
    <dbReference type="NCBI Taxonomy" id="2707344"/>
    <lineage>
        <taxon>Bacteria</taxon>
        <taxon>Bacillati</taxon>
        <taxon>Bacillota</taxon>
        <taxon>Clostridia</taxon>
        <taxon>Eubacteriales</taxon>
        <taxon>Clostridiales Family XVII. Incertae Sedis</taxon>
        <taxon>Candidatus Hydrogenisulfobacillus</taxon>
    </lineage>
</organism>
<gene>
    <name evidence="1" type="ORF">R50_1734</name>
</gene>
<keyword evidence="2" id="KW-1185">Reference proteome</keyword>
<proteinExistence type="predicted"/>
<dbReference type="EMBL" id="LR778114">
    <property type="protein sequence ID" value="CAB1129235.1"/>
    <property type="molecule type" value="Genomic_DNA"/>
</dbReference>
<accession>A0A6F8ZGW9</accession>
<sequence>MPAWQEVARRRSRQEAALNRLVPLRAVGPDLCLLERDRFTAVVEATPVNFALRPAPEQERLVREYTAFLNGLDFPLQILVRADALRLDEYLGQLKAQEETVEAHLRPPLRDYLDFIRRTGQVQHLLRRRFFLILSWQGFDTRTRPLRRGEELWEEARQELLRRRGVLEQGLKPLGVRIRPLEGVELFEFIYASVGAGRALPRGVRWEWDRDRP</sequence>